<name>A0AAV7G844_DENCH</name>
<feature type="compositionally biased region" description="Polar residues" evidence="1">
    <location>
        <begin position="297"/>
        <end position="313"/>
    </location>
</feature>
<proteinExistence type="predicted"/>
<evidence type="ECO:0000256" key="1">
    <source>
        <dbReference type="SAM" id="MobiDB-lite"/>
    </source>
</evidence>
<comment type="caution">
    <text evidence="2">The sequence shown here is derived from an EMBL/GenBank/DDBJ whole genome shotgun (WGS) entry which is preliminary data.</text>
</comment>
<evidence type="ECO:0000313" key="2">
    <source>
        <dbReference type="EMBL" id="KAH0451533.1"/>
    </source>
</evidence>
<organism evidence="2 3">
    <name type="scientific">Dendrobium chrysotoxum</name>
    <name type="common">Orchid</name>
    <dbReference type="NCBI Taxonomy" id="161865"/>
    <lineage>
        <taxon>Eukaryota</taxon>
        <taxon>Viridiplantae</taxon>
        <taxon>Streptophyta</taxon>
        <taxon>Embryophyta</taxon>
        <taxon>Tracheophyta</taxon>
        <taxon>Spermatophyta</taxon>
        <taxon>Magnoliopsida</taxon>
        <taxon>Liliopsida</taxon>
        <taxon>Asparagales</taxon>
        <taxon>Orchidaceae</taxon>
        <taxon>Epidendroideae</taxon>
        <taxon>Malaxideae</taxon>
        <taxon>Dendrobiinae</taxon>
        <taxon>Dendrobium</taxon>
    </lineage>
</organism>
<feature type="region of interest" description="Disordered" evidence="1">
    <location>
        <begin position="229"/>
        <end position="337"/>
    </location>
</feature>
<protein>
    <submittedName>
        <fullName evidence="2">Uncharacterized protein</fullName>
    </submittedName>
</protein>
<dbReference type="AlphaFoldDB" id="A0AAV7G844"/>
<feature type="compositionally biased region" description="Low complexity" evidence="1">
    <location>
        <begin position="280"/>
        <end position="289"/>
    </location>
</feature>
<sequence length="408" mass="45111">METPTAILTVISDGINGHRFFCDGISAGKSGGRFSPVIPAEYSPEYDDRKGVRLSNIFASCPSEIFSAKRIRRKYFFDACFTVRSITGGFYPPTSARCRTSADRWTFIRLLPNAGLLPVIRFLPDTGLQPGVGFLPNTGHPPIVGLLSVARLPSIIELLSDAGLPPIANFRPPLSTDYGPSNLCRRLQSFRPPSPYNSLSDLCHPLTIVLSTTVTRPRSLQPVKTNLFSQRTRPGPFQEPSNLFKLVPSKKGPPYRLLLPPQRPIHPNPQTLIRAMDHASSSSPSTVRSPRSKYTPYAQNTSQQPNFTGSSPRHSPITPRSSPKSNSSASSSSGGGSVIVYDSESSEEWGSSDSAEHEAFELFLRKNRCMRYYLEWNACVDQAIRNGQDHRIQCCRLSKVLRNCVRLS</sequence>
<gene>
    <name evidence="2" type="ORF">IEQ34_018832</name>
</gene>
<feature type="compositionally biased region" description="Low complexity" evidence="1">
    <location>
        <begin position="321"/>
        <end position="332"/>
    </location>
</feature>
<keyword evidence="3" id="KW-1185">Reference proteome</keyword>
<dbReference type="Proteomes" id="UP000775213">
    <property type="component" value="Unassembled WGS sequence"/>
</dbReference>
<dbReference type="EMBL" id="JAGFBR010000017">
    <property type="protein sequence ID" value="KAH0451533.1"/>
    <property type="molecule type" value="Genomic_DNA"/>
</dbReference>
<accession>A0AAV7G844</accession>
<reference evidence="2 3" key="1">
    <citation type="journal article" date="2021" name="Hortic Res">
        <title>Chromosome-scale assembly of the Dendrobium chrysotoxum genome enhances the understanding of orchid evolution.</title>
        <authorList>
            <person name="Zhang Y."/>
            <person name="Zhang G.Q."/>
            <person name="Zhang D."/>
            <person name="Liu X.D."/>
            <person name="Xu X.Y."/>
            <person name="Sun W.H."/>
            <person name="Yu X."/>
            <person name="Zhu X."/>
            <person name="Wang Z.W."/>
            <person name="Zhao X."/>
            <person name="Zhong W.Y."/>
            <person name="Chen H."/>
            <person name="Yin W.L."/>
            <person name="Huang T."/>
            <person name="Niu S.C."/>
            <person name="Liu Z.J."/>
        </authorList>
    </citation>
    <scope>NUCLEOTIDE SEQUENCE [LARGE SCALE GENOMIC DNA]</scope>
    <source>
        <strain evidence="2">Lindl</strain>
    </source>
</reference>
<evidence type="ECO:0000313" key="3">
    <source>
        <dbReference type="Proteomes" id="UP000775213"/>
    </source>
</evidence>